<proteinExistence type="predicted"/>
<dbReference type="AlphaFoldDB" id="A0A5C6EAH7"/>
<dbReference type="Proteomes" id="UP000315471">
    <property type="component" value="Unassembled WGS sequence"/>
</dbReference>
<dbReference type="RefSeq" id="WP_146598382.1">
    <property type="nucleotide sequence ID" value="NZ_SJPY01000001.1"/>
</dbReference>
<accession>A0A5C6EAH7</accession>
<dbReference type="OrthoDB" id="274016at2"/>
<protein>
    <submittedName>
        <fullName evidence="2">Uncharacterized protein</fullName>
    </submittedName>
</protein>
<dbReference type="EMBL" id="SJPY01000001">
    <property type="protein sequence ID" value="TWU45730.1"/>
    <property type="molecule type" value="Genomic_DNA"/>
</dbReference>
<organism evidence="2 3">
    <name type="scientific">Novipirellula aureliae</name>
    <dbReference type="NCBI Taxonomy" id="2527966"/>
    <lineage>
        <taxon>Bacteria</taxon>
        <taxon>Pseudomonadati</taxon>
        <taxon>Planctomycetota</taxon>
        <taxon>Planctomycetia</taxon>
        <taxon>Pirellulales</taxon>
        <taxon>Pirellulaceae</taxon>
        <taxon>Novipirellula</taxon>
    </lineage>
</organism>
<comment type="caution">
    <text evidence="2">The sequence shown here is derived from an EMBL/GenBank/DDBJ whole genome shotgun (WGS) entry which is preliminary data.</text>
</comment>
<evidence type="ECO:0000256" key="1">
    <source>
        <dbReference type="SAM" id="MobiDB-lite"/>
    </source>
</evidence>
<keyword evidence="3" id="KW-1185">Reference proteome</keyword>
<feature type="region of interest" description="Disordered" evidence="1">
    <location>
        <begin position="95"/>
        <end position="116"/>
    </location>
</feature>
<sequence>MTPTNPQIEKQLNELANLCCETLDGDEAGLNARSKPILKALLMSGYVRKQGNNLRSEVESRAKSRCRDAAMHRGGALSGITRKLQQQFDDLVRFESQQPTDQTDAKAANISSATDA</sequence>
<name>A0A5C6EAH7_9BACT</name>
<evidence type="ECO:0000313" key="2">
    <source>
        <dbReference type="EMBL" id="TWU45730.1"/>
    </source>
</evidence>
<reference evidence="2 3" key="1">
    <citation type="submission" date="2019-02" db="EMBL/GenBank/DDBJ databases">
        <title>Deep-cultivation of Planctomycetes and their phenomic and genomic characterization uncovers novel biology.</title>
        <authorList>
            <person name="Wiegand S."/>
            <person name="Jogler M."/>
            <person name="Boedeker C."/>
            <person name="Pinto D."/>
            <person name="Vollmers J."/>
            <person name="Rivas-Marin E."/>
            <person name="Kohn T."/>
            <person name="Peeters S.H."/>
            <person name="Heuer A."/>
            <person name="Rast P."/>
            <person name="Oberbeckmann S."/>
            <person name="Bunk B."/>
            <person name="Jeske O."/>
            <person name="Meyerdierks A."/>
            <person name="Storesund J.E."/>
            <person name="Kallscheuer N."/>
            <person name="Luecker S."/>
            <person name="Lage O.M."/>
            <person name="Pohl T."/>
            <person name="Merkel B.J."/>
            <person name="Hornburger P."/>
            <person name="Mueller R.-W."/>
            <person name="Bruemmer F."/>
            <person name="Labrenz M."/>
            <person name="Spormann A.M."/>
            <person name="Op Den Camp H."/>
            <person name="Overmann J."/>
            <person name="Amann R."/>
            <person name="Jetten M.S.M."/>
            <person name="Mascher T."/>
            <person name="Medema M.H."/>
            <person name="Devos D.P."/>
            <person name="Kaster A.-K."/>
            <person name="Ovreas L."/>
            <person name="Rohde M."/>
            <person name="Galperin M.Y."/>
            <person name="Jogler C."/>
        </authorList>
    </citation>
    <scope>NUCLEOTIDE SEQUENCE [LARGE SCALE GENOMIC DNA]</scope>
    <source>
        <strain evidence="2 3">Q31b</strain>
    </source>
</reference>
<evidence type="ECO:0000313" key="3">
    <source>
        <dbReference type="Proteomes" id="UP000315471"/>
    </source>
</evidence>
<gene>
    <name evidence="2" type="ORF">Q31b_09060</name>
</gene>